<evidence type="ECO:0000313" key="6">
    <source>
        <dbReference type="Proteomes" id="UP000186922"/>
    </source>
</evidence>
<accession>A0A1D1VHD0</accession>
<dbReference type="STRING" id="947166.A0A1D1VHD0"/>
<dbReference type="Proteomes" id="UP000186922">
    <property type="component" value="Unassembled WGS sequence"/>
</dbReference>
<dbReference type="Gene3D" id="2.20.25.240">
    <property type="match status" value="1"/>
</dbReference>
<reference evidence="5 6" key="1">
    <citation type="journal article" date="2016" name="Nat. Commun.">
        <title>Extremotolerant tardigrade genome and improved radiotolerance of human cultured cells by tardigrade-unique protein.</title>
        <authorList>
            <person name="Hashimoto T."/>
            <person name="Horikawa D.D."/>
            <person name="Saito Y."/>
            <person name="Kuwahara H."/>
            <person name="Kozuka-Hata H."/>
            <person name="Shin-I T."/>
            <person name="Minakuchi Y."/>
            <person name="Ohishi K."/>
            <person name="Motoyama A."/>
            <person name="Aizu T."/>
            <person name="Enomoto A."/>
            <person name="Kondo K."/>
            <person name="Tanaka S."/>
            <person name="Hara Y."/>
            <person name="Koshikawa S."/>
            <person name="Sagara H."/>
            <person name="Miura T."/>
            <person name="Yokobori S."/>
            <person name="Miyagawa K."/>
            <person name="Suzuki Y."/>
            <person name="Kubo T."/>
            <person name="Oyama M."/>
            <person name="Kohara Y."/>
            <person name="Fujiyama A."/>
            <person name="Arakawa K."/>
            <person name="Katayama T."/>
            <person name="Toyoda A."/>
            <person name="Kunieda T."/>
        </authorList>
    </citation>
    <scope>NUCLEOTIDE SEQUENCE [LARGE SCALE GENOMIC DNA]</scope>
    <source>
        <strain evidence="5 6">YOKOZUNA-1</strain>
    </source>
</reference>
<sequence length="433" mass="49186">MANESIHDIMVALEETGLVSLASNSPTVVTFIKSSRGGDIAMYGGHTYTKNRNLPCERSYWDCRKKDNYGCKGTITLNSPNDVLSTAEHNHVANVNETKAEEVKANLRERAKKSLTKPRRLLSDLVENIPIKVAGHLPSAHSLTRKARWQRQVHMPAPEKPEDIDLNTYLEKSEVGWDSVLFDSERADPQRIIILKGEVFQDLRLAKTWIMDDTFQIVPKLFHQLYTIHFDHSCGLFPVLFTLLPDKSSATYERLFRAIPGELEAMPFRLDLEEGPKPKSIVIDSERAVINTAGCHFHFSQAVWRKVQENGLVVQYLNDDKCSRSIRMVLALAFVPRESSKDAWQTLLHLESFNAAPESGFAKFVHYFRETWVGYTDVNGGEVPAMYPPDYVSTSIRGRRVANLKQCGSLAWVVRDASRLRSPRNLHVPRRAR</sequence>
<keyword evidence="2" id="KW-0863">Zinc-finger</keyword>
<evidence type="ECO:0000259" key="4">
    <source>
        <dbReference type="Pfam" id="PF04500"/>
    </source>
</evidence>
<name>A0A1D1VHD0_RAMVA</name>
<keyword evidence="3" id="KW-0862">Zinc</keyword>
<dbReference type="AlphaFoldDB" id="A0A1D1VHD0"/>
<dbReference type="InterPro" id="IPR007588">
    <property type="entry name" value="Znf_FLYWCH"/>
</dbReference>
<dbReference type="EMBL" id="BDGG01000006">
    <property type="protein sequence ID" value="GAV01020.1"/>
    <property type="molecule type" value="Genomic_DNA"/>
</dbReference>
<protein>
    <recommendedName>
        <fullName evidence="4">FLYWCH-type domain-containing protein</fullName>
    </recommendedName>
</protein>
<evidence type="ECO:0000256" key="3">
    <source>
        <dbReference type="ARBA" id="ARBA00022833"/>
    </source>
</evidence>
<evidence type="ECO:0000256" key="1">
    <source>
        <dbReference type="ARBA" id="ARBA00022723"/>
    </source>
</evidence>
<keyword evidence="1" id="KW-0479">Metal-binding</keyword>
<comment type="caution">
    <text evidence="5">The sequence shown here is derived from an EMBL/GenBank/DDBJ whole genome shotgun (WGS) entry which is preliminary data.</text>
</comment>
<evidence type="ECO:0000256" key="2">
    <source>
        <dbReference type="ARBA" id="ARBA00022771"/>
    </source>
</evidence>
<evidence type="ECO:0000313" key="5">
    <source>
        <dbReference type="EMBL" id="GAV01020.1"/>
    </source>
</evidence>
<keyword evidence="6" id="KW-1185">Reference proteome</keyword>
<dbReference type="Pfam" id="PF04500">
    <property type="entry name" value="FLYWCH"/>
    <property type="match status" value="1"/>
</dbReference>
<dbReference type="OrthoDB" id="167578at2759"/>
<gene>
    <name evidence="5" type="primary">RvY_11797</name>
    <name evidence="5" type="synonym">RvY_11797.1</name>
    <name evidence="5" type="ORF">RvY_11797-1</name>
</gene>
<organism evidence="5 6">
    <name type="scientific">Ramazzottius varieornatus</name>
    <name type="common">Water bear</name>
    <name type="synonym">Tardigrade</name>
    <dbReference type="NCBI Taxonomy" id="947166"/>
    <lineage>
        <taxon>Eukaryota</taxon>
        <taxon>Metazoa</taxon>
        <taxon>Ecdysozoa</taxon>
        <taxon>Tardigrada</taxon>
        <taxon>Eutardigrada</taxon>
        <taxon>Parachela</taxon>
        <taxon>Hypsibioidea</taxon>
        <taxon>Ramazzottiidae</taxon>
        <taxon>Ramazzottius</taxon>
    </lineage>
</organism>
<dbReference type="GO" id="GO:0008270">
    <property type="term" value="F:zinc ion binding"/>
    <property type="evidence" value="ECO:0007669"/>
    <property type="project" value="UniProtKB-KW"/>
</dbReference>
<feature type="domain" description="FLYWCH-type" evidence="4">
    <location>
        <begin position="31"/>
        <end position="91"/>
    </location>
</feature>
<proteinExistence type="predicted"/>